<dbReference type="EMBL" id="JAIWYP010000010">
    <property type="protein sequence ID" value="KAH3750321.1"/>
    <property type="molecule type" value="Genomic_DNA"/>
</dbReference>
<name>A0A9D4DJF7_DREPO</name>
<dbReference type="AlphaFoldDB" id="A0A9D4DJF7"/>
<evidence type="ECO:0000259" key="6">
    <source>
        <dbReference type="PROSITE" id="PS50923"/>
    </source>
</evidence>
<evidence type="ECO:0000256" key="4">
    <source>
        <dbReference type="ARBA" id="ARBA00023157"/>
    </source>
</evidence>
<feature type="domain" description="Sushi" evidence="6">
    <location>
        <begin position="262"/>
        <end position="325"/>
    </location>
</feature>
<keyword evidence="3" id="KW-0732">Signal</keyword>
<feature type="domain" description="Sushi" evidence="6">
    <location>
        <begin position="386"/>
        <end position="444"/>
    </location>
</feature>
<keyword evidence="2 5" id="KW-0768">Sushi</keyword>
<dbReference type="InterPro" id="IPR051503">
    <property type="entry name" value="ComplSys_Reg/VirEntry_Med"/>
</dbReference>
<reference evidence="7" key="1">
    <citation type="journal article" date="2019" name="bioRxiv">
        <title>The Genome of the Zebra Mussel, Dreissena polymorpha: A Resource for Invasive Species Research.</title>
        <authorList>
            <person name="McCartney M.A."/>
            <person name="Auch B."/>
            <person name="Kono T."/>
            <person name="Mallez S."/>
            <person name="Zhang Y."/>
            <person name="Obille A."/>
            <person name="Becker A."/>
            <person name="Abrahante J.E."/>
            <person name="Garbe J."/>
            <person name="Badalamenti J.P."/>
            <person name="Herman A."/>
            <person name="Mangelson H."/>
            <person name="Liachko I."/>
            <person name="Sullivan S."/>
            <person name="Sone E.D."/>
            <person name="Koren S."/>
            <person name="Silverstein K.A.T."/>
            <person name="Beckman K.B."/>
            <person name="Gohl D.M."/>
        </authorList>
    </citation>
    <scope>NUCLEOTIDE SEQUENCE</scope>
    <source>
        <strain evidence="7">Duluth1</strain>
        <tissue evidence="7">Whole animal</tissue>
    </source>
</reference>
<dbReference type="InterPro" id="IPR000436">
    <property type="entry name" value="Sushi_SCR_CCP_dom"/>
</dbReference>
<dbReference type="PANTHER" id="PTHR45785">
    <property type="entry name" value="COMPLEMENT FACTOR H-RELATED"/>
    <property type="match status" value="1"/>
</dbReference>
<evidence type="ECO:0000313" key="7">
    <source>
        <dbReference type="EMBL" id="KAH3750321.1"/>
    </source>
</evidence>
<dbReference type="Pfam" id="PF00084">
    <property type="entry name" value="Sushi"/>
    <property type="match status" value="5"/>
</dbReference>
<comment type="caution">
    <text evidence="5">Lacks conserved residue(s) required for the propagation of feature annotation.</text>
</comment>
<dbReference type="CDD" id="cd00033">
    <property type="entry name" value="CCP"/>
    <property type="match status" value="4"/>
</dbReference>
<dbReference type="InterPro" id="IPR035976">
    <property type="entry name" value="Sushi/SCR/CCP_sf"/>
</dbReference>
<protein>
    <recommendedName>
        <fullName evidence="6">Sushi domain-containing protein</fullName>
    </recommendedName>
</protein>
<dbReference type="SMART" id="SM00032">
    <property type="entry name" value="CCP"/>
    <property type="match status" value="6"/>
</dbReference>
<organism evidence="7 8">
    <name type="scientific">Dreissena polymorpha</name>
    <name type="common">Zebra mussel</name>
    <name type="synonym">Mytilus polymorpha</name>
    <dbReference type="NCBI Taxonomy" id="45954"/>
    <lineage>
        <taxon>Eukaryota</taxon>
        <taxon>Metazoa</taxon>
        <taxon>Spiralia</taxon>
        <taxon>Lophotrochozoa</taxon>
        <taxon>Mollusca</taxon>
        <taxon>Bivalvia</taxon>
        <taxon>Autobranchia</taxon>
        <taxon>Heteroconchia</taxon>
        <taxon>Euheterodonta</taxon>
        <taxon>Imparidentia</taxon>
        <taxon>Neoheterodontei</taxon>
        <taxon>Myida</taxon>
        <taxon>Dreissenoidea</taxon>
        <taxon>Dreissenidae</taxon>
        <taxon>Dreissena</taxon>
    </lineage>
</organism>
<sequence>MKHHYFTDRQAKPTVSDRFDDQLKYGGQTVSMEKRSSLIDTAVITWLVWTFLLNSAKGVDIRTLRIGHCFHSDAVKVIQQTTIQACEAACEELSICKSVSFLQQISACFLRVNYYREDETPDTPQRCFNFNRTATKDSTTTIEETFCFAETNISNAKFYSALPASVGHKNSLCCDKGFTGYGQSSLTCQPNGSFTPTDFRCLKKCPYPPKETKTTKLLSWSPYRFVENTTALYQCEEGFYNLTLPQIVCDTNGKWSEYECLPACDYNKASQIPHGYIVQKKSQWYTVNDTTQYACNDGYYLSPGSPVISCDIKGQWVVPNISCYRYCTQETVPHVDNSDVKPGGNYTYVMKAEYQCREGYYFGNIHQDVECRTDGEWRAPKALCYRYCTVPSNPRNGELTNIKGQYVADEVLDYACDTKYYKRVNGESKCEVSGKWSSSPECYKYCENPPSYTWGAIIIEPPPYTIQSTYTFDCKPTLHVDSRSNDKYNRCMTDGNWEDNIGCCFGTFAKYCGGRGACEPFGC</sequence>
<evidence type="ECO:0000256" key="1">
    <source>
        <dbReference type="ARBA" id="ARBA00004328"/>
    </source>
</evidence>
<gene>
    <name evidence="7" type="ORF">DPMN_184841</name>
</gene>
<feature type="domain" description="Sushi" evidence="6">
    <location>
        <begin position="203"/>
        <end position="260"/>
    </location>
</feature>
<keyword evidence="8" id="KW-1185">Reference proteome</keyword>
<reference evidence="7" key="2">
    <citation type="submission" date="2020-11" db="EMBL/GenBank/DDBJ databases">
        <authorList>
            <person name="McCartney M.A."/>
            <person name="Auch B."/>
            <person name="Kono T."/>
            <person name="Mallez S."/>
            <person name="Becker A."/>
            <person name="Gohl D.M."/>
            <person name="Silverstein K.A.T."/>
            <person name="Koren S."/>
            <person name="Bechman K.B."/>
            <person name="Herman A."/>
            <person name="Abrahante J.E."/>
            <person name="Garbe J."/>
        </authorList>
    </citation>
    <scope>NUCLEOTIDE SEQUENCE</scope>
    <source>
        <strain evidence="7">Duluth1</strain>
        <tissue evidence="7">Whole animal</tissue>
    </source>
</reference>
<dbReference type="Gene3D" id="2.10.70.10">
    <property type="entry name" value="Complement Module, domain 1"/>
    <property type="match status" value="5"/>
</dbReference>
<comment type="subcellular location">
    <subcellularLocation>
        <location evidence="1">Virion</location>
    </subcellularLocation>
</comment>
<evidence type="ECO:0000313" key="8">
    <source>
        <dbReference type="Proteomes" id="UP000828390"/>
    </source>
</evidence>
<evidence type="ECO:0000256" key="2">
    <source>
        <dbReference type="ARBA" id="ARBA00022659"/>
    </source>
</evidence>
<accession>A0A9D4DJF7</accession>
<dbReference type="SUPFAM" id="SSF57535">
    <property type="entry name" value="Complement control module/SCR domain"/>
    <property type="match status" value="6"/>
</dbReference>
<proteinExistence type="predicted"/>
<evidence type="ECO:0000256" key="3">
    <source>
        <dbReference type="ARBA" id="ARBA00022729"/>
    </source>
</evidence>
<dbReference type="Proteomes" id="UP000828390">
    <property type="component" value="Unassembled WGS sequence"/>
</dbReference>
<dbReference type="PROSITE" id="PS50923">
    <property type="entry name" value="SUSHI"/>
    <property type="match status" value="3"/>
</dbReference>
<dbReference type="PANTHER" id="PTHR45785:SF2">
    <property type="entry name" value="COMPLEMENT FACTOR H-RELATED"/>
    <property type="match status" value="1"/>
</dbReference>
<keyword evidence="4" id="KW-1015">Disulfide bond</keyword>
<evidence type="ECO:0000256" key="5">
    <source>
        <dbReference type="PROSITE-ProRule" id="PRU00302"/>
    </source>
</evidence>
<comment type="caution">
    <text evidence="7">The sequence shown here is derived from an EMBL/GenBank/DDBJ whole genome shotgun (WGS) entry which is preliminary data.</text>
</comment>